<accession>A0A290Q8Q3</accession>
<evidence type="ECO:0000256" key="1">
    <source>
        <dbReference type="SAM" id="Phobius"/>
    </source>
</evidence>
<evidence type="ECO:0000313" key="2">
    <source>
        <dbReference type="EMBL" id="ATC63560.1"/>
    </source>
</evidence>
<dbReference type="AlphaFoldDB" id="A0A290Q8Q3"/>
<evidence type="ECO:0008006" key="4">
    <source>
        <dbReference type="Google" id="ProtNLM"/>
    </source>
</evidence>
<organism evidence="2 3">
    <name type="scientific">Nibricoccus aquaticus</name>
    <dbReference type="NCBI Taxonomy" id="2576891"/>
    <lineage>
        <taxon>Bacteria</taxon>
        <taxon>Pseudomonadati</taxon>
        <taxon>Verrucomicrobiota</taxon>
        <taxon>Opitutia</taxon>
        <taxon>Opitutales</taxon>
        <taxon>Opitutaceae</taxon>
        <taxon>Nibricoccus</taxon>
    </lineage>
</organism>
<evidence type="ECO:0000313" key="3">
    <source>
        <dbReference type="Proteomes" id="UP000217265"/>
    </source>
</evidence>
<feature type="transmembrane region" description="Helical" evidence="1">
    <location>
        <begin position="7"/>
        <end position="26"/>
    </location>
</feature>
<proteinExistence type="predicted"/>
<keyword evidence="3" id="KW-1185">Reference proteome</keyword>
<dbReference type="RefSeq" id="WP_096055192.1">
    <property type="nucleotide sequence ID" value="NZ_CP023344.1"/>
</dbReference>
<keyword evidence="1" id="KW-0472">Membrane</keyword>
<keyword evidence="1" id="KW-1133">Transmembrane helix</keyword>
<keyword evidence="1" id="KW-0812">Transmembrane</keyword>
<dbReference type="OrthoDB" id="199891at2"/>
<feature type="transmembrane region" description="Helical" evidence="1">
    <location>
        <begin position="41"/>
        <end position="60"/>
    </location>
</feature>
<name>A0A290Q8Q3_9BACT</name>
<dbReference type="Proteomes" id="UP000217265">
    <property type="component" value="Chromosome"/>
</dbReference>
<dbReference type="EMBL" id="CP023344">
    <property type="protein sequence ID" value="ATC63560.1"/>
    <property type="molecule type" value="Genomic_DNA"/>
</dbReference>
<reference evidence="2 3" key="1">
    <citation type="submission" date="2017-09" db="EMBL/GenBank/DDBJ databases">
        <title>Complete genome sequence of Verrucomicrobial strain HZ-65, isolated from freshwater.</title>
        <authorList>
            <person name="Choi A."/>
        </authorList>
    </citation>
    <scope>NUCLEOTIDE SEQUENCE [LARGE SCALE GENOMIC DNA]</scope>
    <source>
        <strain evidence="2 3">HZ-65</strain>
    </source>
</reference>
<dbReference type="KEGG" id="vbh:CMV30_06105"/>
<protein>
    <recommendedName>
        <fullName evidence="4">DUF3955 domain-containing protein</fullName>
    </recommendedName>
</protein>
<gene>
    <name evidence="2" type="ORF">CMV30_06105</name>
</gene>
<sequence>MQLDVRLPMGLLFLILGVILTGYGFFSDPAIYATHSLGQNVNILWGIVFSLFGLSMLYLVSRKKS</sequence>